<organism evidence="9 10">
    <name type="scientific">Sphingobacterium kyonggiense</name>
    <dbReference type="NCBI Taxonomy" id="714075"/>
    <lineage>
        <taxon>Bacteria</taxon>
        <taxon>Pseudomonadati</taxon>
        <taxon>Bacteroidota</taxon>
        <taxon>Sphingobacteriia</taxon>
        <taxon>Sphingobacteriales</taxon>
        <taxon>Sphingobacteriaceae</taxon>
        <taxon>Sphingobacterium</taxon>
    </lineage>
</organism>
<protein>
    <recommendedName>
        <fullName evidence="8">Probable membrane transporter protein</fullName>
    </recommendedName>
</protein>
<dbReference type="RefSeq" id="WP_344674756.1">
    <property type="nucleotide sequence ID" value="NZ_BAAAZI010000009.1"/>
</dbReference>
<evidence type="ECO:0000256" key="5">
    <source>
        <dbReference type="ARBA" id="ARBA00022692"/>
    </source>
</evidence>
<evidence type="ECO:0000256" key="3">
    <source>
        <dbReference type="ARBA" id="ARBA00022448"/>
    </source>
</evidence>
<gene>
    <name evidence="9" type="ORF">GCM10022216_21870</name>
</gene>
<comment type="similarity">
    <text evidence="2 8">Belongs to the 4-toluene sulfonate uptake permease (TSUP) (TC 2.A.102) family.</text>
</comment>
<keyword evidence="6 8" id="KW-1133">Transmembrane helix</keyword>
<evidence type="ECO:0000313" key="10">
    <source>
        <dbReference type="Proteomes" id="UP001500101"/>
    </source>
</evidence>
<evidence type="ECO:0000256" key="2">
    <source>
        <dbReference type="ARBA" id="ARBA00009142"/>
    </source>
</evidence>
<comment type="caution">
    <text evidence="9">The sequence shown here is derived from an EMBL/GenBank/DDBJ whole genome shotgun (WGS) entry which is preliminary data.</text>
</comment>
<dbReference type="InterPro" id="IPR052017">
    <property type="entry name" value="TSUP"/>
</dbReference>
<dbReference type="PANTHER" id="PTHR30269">
    <property type="entry name" value="TRANSMEMBRANE PROTEIN YFCA"/>
    <property type="match status" value="1"/>
</dbReference>
<keyword evidence="10" id="KW-1185">Reference proteome</keyword>
<evidence type="ECO:0000313" key="9">
    <source>
        <dbReference type="EMBL" id="GAA4141636.1"/>
    </source>
</evidence>
<feature type="transmembrane region" description="Helical" evidence="8">
    <location>
        <begin position="55"/>
        <end position="71"/>
    </location>
</feature>
<evidence type="ECO:0000256" key="4">
    <source>
        <dbReference type="ARBA" id="ARBA00022475"/>
    </source>
</evidence>
<sequence>MWSDAIALLPSAQAWMLYFFCAMLIGISKTGVQNVGTFAVPIFAFLFGAKYSTGIVLILLCFADLIAVIYYRKKFIWKEVRSMLPFSLFGLIIGLFIGEFIDDKTFKFLMGFCILISVLLMLWGINKSKKKNGIQDFTKQRWYAPFFGLLVGFSTMIGNAAGPALTIYLLTKKLDKISLVATGAWFIMILNFSKIPLQLFVWKNLSWEGLALNIMAIPFILLGGFLGIKLVKVLPEKEFKIIILTLVIISACMLMIG</sequence>
<evidence type="ECO:0000256" key="1">
    <source>
        <dbReference type="ARBA" id="ARBA00004651"/>
    </source>
</evidence>
<keyword evidence="4 8" id="KW-1003">Cell membrane</keyword>
<feature type="transmembrane region" description="Helical" evidence="8">
    <location>
        <begin position="177"/>
        <end position="197"/>
    </location>
</feature>
<keyword evidence="7 8" id="KW-0472">Membrane</keyword>
<reference evidence="10" key="1">
    <citation type="journal article" date="2019" name="Int. J. Syst. Evol. Microbiol.">
        <title>The Global Catalogue of Microorganisms (GCM) 10K type strain sequencing project: providing services to taxonomists for standard genome sequencing and annotation.</title>
        <authorList>
            <consortium name="The Broad Institute Genomics Platform"/>
            <consortium name="The Broad Institute Genome Sequencing Center for Infectious Disease"/>
            <person name="Wu L."/>
            <person name="Ma J."/>
        </authorList>
    </citation>
    <scope>NUCLEOTIDE SEQUENCE [LARGE SCALE GENOMIC DNA]</scope>
    <source>
        <strain evidence="10">JCM 16704</strain>
    </source>
</reference>
<feature type="transmembrane region" description="Helical" evidence="8">
    <location>
        <begin position="6"/>
        <end position="25"/>
    </location>
</feature>
<feature type="transmembrane region" description="Helical" evidence="8">
    <location>
        <begin position="239"/>
        <end position="256"/>
    </location>
</feature>
<proteinExistence type="inferred from homology"/>
<evidence type="ECO:0000256" key="6">
    <source>
        <dbReference type="ARBA" id="ARBA00022989"/>
    </source>
</evidence>
<keyword evidence="5 8" id="KW-0812">Transmembrane</keyword>
<evidence type="ECO:0000256" key="7">
    <source>
        <dbReference type="ARBA" id="ARBA00023136"/>
    </source>
</evidence>
<feature type="transmembrane region" description="Helical" evidence="8">
    <location>
        <begin position="146"/>
        <end position="171"/>
    </location>
</feature>
<evidence type="ECO:0000256" key="8">
    <source>
        <dbReference type="RuleBase" id="RU363041"/>
    </source>
</evidence>
<keyword evidence="3" id="KW-0813">Transport</keyword>
<accession>A0ABP7YUV4</accession>
<dbReference type="Pfam" id="PF01925">
    <property type="entry name" value="TauE"/>
    <property type="match status" value="1"/>
</dbReference>
<dbReference type="PANTHER" id="PTHR30269:SF23">
    <property type="entry name" value="MEMBRANE TRANSPORTER PROTEIN YDHB-RELATED"/>
    <property type="match status" value="1"/>
</dbReference>
<dbReference type="EMBL" id="BAAAZI010000009">
    <property type="protein sequence ID" value="GAA4141636.1"/>
    <property type="molecule type" value="Genomic_DNA"/>
</dbReference>
<comment type="subcellular location">
    <subcellularLocation>
        <location evidence="1 8">Cell membrane</location>
        <topology evidence="1 8">Multi-pass membrane protein</topology>
    </subcellularLocation>
</comment>
<feature type="transmembrane region" description="Helical" evidence="8">
    <location>
        <begin position="209"/>
        <end position="227"/>
    </location>
</feature>
<feature type="transmembrane region" description="Helical" evidence="8">
    <location>
        <begin position="83"/>
        <end position="101"/>
    </location>
</feature>
<dbReference type="Proteomes" id="UP001500101">
    <property type="component" value="Unassembled WGS sequence"/>
</dbReference>
<feature type="transmembrane region" description="Helical" evidence="8">
    <location>
        <begin position="107"/>
        <end position="125"/>
    </location>
</feature>
<dbReference type="InterPro" id="IPR002781">
    <property type="entry name" value="TM_pro_TauE-like"/>
</dbReference>
<name>A0ABP7YUV4_9SPHI</name>